<dbReference type="RefSeq" id="WP_244593273.1">
    <property type="nucleotide sequence ID" value="NZ_FYDG01000015.1"/>
</dbReference>
<dbReference type="PANTHER" id="PTHR37482:SF1">
    <property type="entry name" value="OUTER MEMBRANE PROTEIN ASSEMBLY FACTOR BAME"/>
    <property type="match status" value="1"/>
</dbReference>
<sequence length="163" mass="17685">MSSIANGLPRQKMGRAARLLTVSALLALGGLAGCSTLDQGAIHRGYVFDDQLLSQVKIGAPAEQVLGILGTPTTTSTVGGDAWYYISQRVEQPLPSMPQTVTEQRVYAVYFDKNKRLTRIANYGLEDGRVIDMTSRQTVSGGGESRLLQGMLKQLSGLKYKMF</sequence>
<gene>
    <name evidence="5" type="ORF">SAMN06265338_11535</name>
</gene>
<evidence type="ECO:0000313" key="5">
    <source>
        <dbReference type="EMBL" id="SNB81399.1"/>
    </source>
</evidence>
<dbReference type="Pfam" id="PF04355">
    <property type="entry name" value="BamE"/>
    <property type="match status" value="1"/>
</dbReference>
<dbReference type="GO" id="GO:0030674">
    <property type="term" value="F:protein-macromolecule adaptor activity"/>
    <property type="evidence" value="ECO:0007669"/>
    <property type="project" value="TreeGrafter"/>
</dbReference>
<evidence type="ECO:0000256" key="1">
    <source>
        <dbReference type="ARBA" id="ARBA00022729"/>
    </source>
</evidence>
<evidence type="ECO:0000313" key="6">
    <source>
        <dbReference type="Proteomes" id="UP000198418"/>
    </source>
</evidence>
<dbReference type="GO" id="GO:0051205">
    <property type="term" value="P:protein insertion into membrane"/>
    <property type="evidence" value="ECO:0007669"/>
    <property type="project" value="TreeGrafter"/>
</dbReference>
<organism evidence="5 6">
    <name type="scientific">Rhodoblastus acidophilus</name>
    <name type="common">Rhodopseudomonas acidophila</name>
    <dbReference type="NCBI Taxonomy" id="1074"/>
    <lineage>
        <taxon>Bacteria</taxon>
        <taxon>Pseudomonadati</taxon>
        <taxon>Pseudomonadota</taxon>
        <taxon>Alphaproteobacteria</taxon>
        <taxon>Hyphomicrobiales</taxon>
        <taxon>Rhodoblastaceae</taxon>
        <taxon>Rhodoblastus</taxon>
    </lineage>
</organism>
<keyword evidence="3" id="KW-0998">Cell outer membrane</keyword>
<dbReference type="Gene3D" id="3.30.1450.10">
    <property type="match status" value="1"/>
</dbReference>
<dbReference type="EMBL" id="FYDG01000015">
    <property type="protein sequence ID" value="SNB81399.1"/>
    <property type="molecule type" value="Genomic_DNA"/>
</dbReference>
<evidence type="ECO:0000259" key="4">
    <source>
        <dbReference type="Pfam" id="PF04355"/>
    </source>
</evidence>
<dbReference type="Proteomes" id="UP000198418">
    <property type="component" value="Unassembled WGS sequence"/>
</dbReference>
<dbReference type="InterPro" id="IPR007450">
    <property type="entry name" value="BamE_dom"/>
</dbReference>
<dbReference type="InterPro" id="IPR026592">
    <property type="entry name" value="BamE"/>
</dbReference>
<dbReference type="AlphaFoldDB" id="A0A212S7T1"/>
<keyword evidence="6" id="KW-1185">Reference proteome</keyword>
<proteinExistence type="predicted"/>
<name>A0A212S7T1_RHOAC</name>
<dbReference type="PANTHER" id="PTHR37482">
    <property type="entry name" value="OUTER MEMBRANE PROTEIN ASSEMBLY FACTOR BAME"/>
    <property type="match status" value="1"/>
</dbReference>
<keyword evidence="2" id="KW-0472">Membrane</keyword>
<evidence type="ECO:0000256" key="2">
    <source>
        <dbReference type="ARBA" id="ARBA00023136"/>
    </source>
</evidence>
<protein>
    <submittedName>
        <fullName evidence="5">Beta-barrel assembly machine subunit BamE</fullName>
    </submittedName>
</protein>
<keyword evidence="1" id="KW-0732">Signal</keyword>
<dbReference type="GO" id="GO:0043165">
    <property type="term" value="P:Gram-negative-bacterium-type cell outer membrane assembly"/>
    <property type="evidence" value="ECO:0007669"/>
    <property type="project" value="TreeGrafter"/>
</dbReference>
<feature type="domain" description="Outer membrane protein assembly factor BamE" evidence="4">
    <location>
        <begin position="45"/>
        <end position="120"/>
    </location>
</feature>
<evidence type="ECO:0000256" key="3">
    <source>
        <dbReference type="ARBA" id="ARBA00023237"/>
    </source>
</evidence>
<dbReference type="InterPro" id="IPR037873">
    <property type="entry name" value="BamE-like"/>
</dbReference>
<reference evidence="6" key="1">
    <citation type="submission" date="2017-06" db="EMBL/GenBank/DDBJ databases">
        <authorList>
            <person name="Varghese N."/>
            <person name="Submissions S."/>
        </authorList>
    </citation>
    <scope>NUCLEOTIDE SEQUENCE [LARGE SCALE GENOMIC DNA]</scope>
    <source>
        <strain evidence="6">DSM 137</strain>
    </source>
</reference>
<accession>A0A212S7T1</accession>
<dbReference type="GO" id="GO:1990063">
    <property type="term" value="C:Bam protein complex"/>
    <property type="evidence" value="ECO:0007669"/>
    <property type="project" value="TreeGrafter"/>
</dbReference>